<gene>
    <name evidence="1" type="ORF">P7K49_015998</name>
</gene>
<keyword evidence="2" id="KW-1185">Reference proteome</keyword>
<organism evidence="1 2">
    <name type="scientific">Saguinus oedipus</name>
    <name type="common">Cotton-top tamarin</name>
    <name type="synonym">Oedipomidas oedipus</name>
    <dbReference type="NCBI Taxonomy" id="9490"/>
    <lineage>
        <taxon>Eukaryota</taxon>
        <taxon>Metazoa</taxon>
        <taxon>Chordata</taxon>
        <taxon>Craniata</taxon>
        <taxon>Vertebrata</taxon>
        <taxon>Euteleostomi</taxon>
        <taxon>Mammalia</taxon>
        <taxon>Eutheria</taxon>
        <taxon>Euarchontoglires</taxon>
        <taxon>Primates</taxon>
        <taxon>Haplorrhini</taxon>
        <taxon>Platyrrhini</taxon>
        <taxon>Cebidae</taxon>
        <taxon>Callitrichinae</taxon>
        <taxon>Saguinus</taxon>
    </lineage>
</organism>
<dbReference type="PANTHER" id="PTHR11915">
    <property type="entry name" value="SPECTRIN/FILAMIN RELATED CYTOSKELETAL PROTEIN"/>
    <property type="match status" value="1"/>
</dbReference>
<name>A0ABQ9VAT2_SAGOE</name>
<comment type="caution">
    <text evidence="1">The sequence shown here is derived from an EMBL/GenBank/DDBJ whole genome shotgun (WGS) entry which is preliminary data.</text>
</comment>
<dbReference type="EMBL" id="JASSZA010000007">
    <property type="protein sequence ID" value="KAK2106484.1"/>
    <property type="molecule type" value="Genomic_DNA"/>
</dbReference>
<accession>A0ABQ9VAT2</accession>
<evidence type="ECO:0000313" key="2">
    <source>
        <dbReference type="Proteomes" id="UP001266305"/>
    </source>
</evidence>
<dbReference type="Gene3D" id="1.20.58.60">
    <property type="match status" value="1"/>
</dbReference>
<dbReference type="PROSITE" id="PS51257">
    <property type="entry name" value="PROKAR_LIPOPROTEIN"/>
    <property type="match status" value="1"/>
</dbReference>
<reference evidence="1 2" key="1">
    <citation type="submission" date="2023-05" db="EMBL/GenBank/DDBJ databases">
        <title>B98-5 Cell Line De Novo Hybrid Assembly: An Optical Mapping Approach.</title>
        <authorList>
            <person name="Kananen K."/>
            <person name="Auerbach J.A."/>
            <person name="Kautto E."/>
            <person name="Blachly J.S."/>
        </authorList>
    </citation>
    <scope>NUCLEOTIDE SEQUENCE [LARGE SCALE GENOMIC DNA]</scope>
    <source>
        <strain evidence="1">B95-8</strain>
        <tissue evidence="1">Cell line</tissue>
    </source>
</reference>
<dbReference type="Proteomes" id="UP001266305">
    <property type="component" value="Unassembled WGS sequence"/>
</dbReference>
<dbReference type="SUPFAM" id="SSF46966">
    <property type="entry name" value="Spectrin repeat"/>
    <property type="match status" value="1"/>
</dbReference>
<sequence length="243" mass="27877">MQLKSFMTTGASTSCPRCRREASWRSPSTRRRPSCTLLSESKKISKINSGGQHLERAKKGHEELLLNKIHRLEHLNHLAEKFQQKACIHEAWTNEKEVMPKQEDYETGTLSDIKALNHNHEAFKMGSTFYNWMESAMEELQDMLIVYTTKKIQGLISAHSQNKHTKLSGSNPYTITKTEEIGYISIKMKGTLEDQLKLKQYEQSIMDDKLNLDQLKQSPSSSRSEVKNQILTCDTKGIGQEQM</sequence>
<proteinExistence type="predicted"/>
<evidence type="ECO:0000313" key="1">
    <source>
        <dbReference type="EMBL" id="KAK2106484.1"/>
    </source>
</evidence>
<protein>
    <submittedName>
        <fullName evidence="1">Uncharacterized protein</fullName>
    </submittedName>
</protein>